<dbReference type="OrthoDB" id="5946976at2759"/>
<dbReference type="Pfam" id="PF00144">
    <property type="entry name" value="Beta-lactamase"/>
    <property type="match status" value="1"/>
</dbReference>
<proteinExistence type="inferred from homology"/>
<reference evidence="3" key="1">
    <citation type="submission" date="2020-05" db="EMBL/GenBank/DDBJ databases">
        <title>Mycena genomes resolve the evolution of fungal bioluminescence.</title>
        <authorList>
            <person name="Tsai I.J."/>
        </authorList>
    </citation>
    <scope>NUCLEOTIDE SEQUENCE</scope>
    <source>
        <strain evidence="3">CCC161011</strain>
    </source>
</reference>
<comment type="caution">
    <text evidence="3">The sequence shown here is derived from an EMBL/GenBank/DDBJ whole genome shotgun (WGS) entry which is preliminary data.</text>
</comment>
<accession>A0A8H6XQU0</accession>
<dbReference type="Proteomes" id="UP000620124">
    <property type="component" value="Unassembled WGS sequence"/>
</dbReference>
<dbReference type="InterPro" id="IPR012338">
    <property type="entry name" value="Beta-lactam/transpept-like"/>
</dbReference>
<dbReference type="InterPro" id="IPR050491">
    <property type="entry name" value="AmpC-like"/>
</dbReference>
<keyword evidence="4" id="KW-1185">Reference proteome</keyword>
<gene>
    <name evidence="3" type="ORF">MVEN_01669200</name>
</gene>
<protein>
    <submittedName>
        <fullName evidence="3">Beta-lactamase domain-containing protein</fullName>
    </submittedName>
</protein>
<dbReference type="SUPFAM" id="SSF56601">
    <property type="entry name" value="beta-lactamase/transpeptidase-like"/>
    <property type="match status" value="1"/>
</dbReference>
<evidence type="ECO:0000313" key="4">
    <source>
        <dbReference type="Proteomes" id="UP000620124"/>
    </source>
</evidence>
<dbReference type="EMBL" id="JACAZI010000014">
    <property type="protein sequence ID" value="KAF7345059.1"/>
    <property type="molecule type" value="Genomic_DNA"/>
</dbReference>
<dbReference type="AlphaFoldDB" id="A0A8H6XQU0"/>
<name>A0A8H6XQU0_9AGAR</name>
<dbReference type="Gene3D" id="3.40.710.10">
    <property type="entry name" value="DD-peptidase/beta-lactamase superfamily"/>
    <property type="match status" value="1"/>
</dbReference>
<feature type="domain" description="Beta-lactamase-related" evidence="2">
    <location>
        <begin position="32"/>
        <end position="394"/>
    </location>
</feature>
<dbReference type="PANTHER" id="PTHR46825">
    <property type="entry name" value="D-ALANYL-D-ALANINE-CARBOXYPEPTIDASE/ENDOPEPTIDASE AMPH"/>
    <property type="match status" value="1"/>
</dbReference>
<dbReference type="InterPro" id="IPR001466">
    <property type="entry name" value="Beta-lactam-related"/>
</dbReference>
<evidence type="ECO:0000256" key="1">
    <source>
        <dbReference type="ARBA" id="ARBA00038215"/>
    </source>
</evidence>
<sequence length="558" mass="59601">MAIFSSSSDLHAYLTELILPVHLRENGGQITQEVMSGYNTPGISVAILPPTSNAEEYAKTNLLTCTFGIRDCTDRGSFVDTETISQAASISKPFTALAVLRLVVQGKLNLDIDIEEYLALDKNRAVVREDLHTSAIVNPATVPRTPITLRLLLAHKSGLSTVSGLAGYYGNWAEIPSTPSTINGASPANNLPIRAFTLPGLGTSYSGGGTTVVQHILTLVTGKSFPLLMRELVLEPLGMSRSTYEQPITPGGRVNYAKAHHNANTGYTAGTECMIYPEAAAAGLWTTPSDLLKGLRAVFDCLSGSADVFLPPALVAESFTELNGFGGFGIGWESETISTDESNGKRRVILGHGGSNQGFECSLILVGDIPLVGRDTPVIDAKPPVGIAWMSNSDWGPQIGGRIVAAFGWLVDEPLKVGGSVVRNRFSPVLAKTPEEHAKVDKQINGWQAWKGQWKMKAGGDVTLHGPRVHLDIGESEGLPTMSISVLADPKTPLALLPAAFHHPEAKVWVVRDMNVAVAMKEVESDGKPPVHSLEIWQNGMAYDAERVVDPVGSTSVN</sequence>
<evidence type="ECO:0000313" key="3">
    <source>
        <dbReference type="EMBL" id="KAF7345059.1"/>
    </source>
</evidence>
<comment type="similarity">
    <text evidence="1">Belongs to the peptidase S12 family.</text>
</comment>
<organism evidence="3 4">
    <name type="scientific">Mycena venus</name>
    <dbReference type="NCBI Taxonomy" id="2733690"/>
    <lineage>
        <taxon>Eukaryota</taxon>
        <taxon>Fungi</taxon>
        <taxon>Dikarya</taxon>
        <taxon>Basidiomycota</taxon>
        <taxon>Agaricomycotina</taxon>
        <taxon>Agaricomycetes</taxon>
        <taxon>Agaricomycetidae</taxon>
        <taxon>Agaricales</taxon>
        <taxon>Marasmiineae</taxon>
        <taxon>Mycenaceae</taxon>
        <taxon>Mycena</taxon>
    </lineage>
</organism>
<evidence type="ECO:0000259" key="2">
    <source>
        <dbReference type="Pfam" id="PF00144"/>
    </source>
</evidence>
<dbReference type="PANTHER" id="PTHR46825:SF9">
    <property type="entry name" value="BETA-LACTAMASE-RELATED DOMAIN-CONTAINING PROTEIN"/>
    <property type="match status" value="1"/>
</dbReference>